<dbReference type="GO" id="GO:0005829">
    <property type="term" value="C:cytosol"/>
    <property type="evidence" value="ECO:0007669"/>
    <property type="project" value="TreeGrafter"/>
</dbReference>
<dbReference type="InterPro" id="IPR000845">
    <property type="entry name" value="Nucleoside_phosphorylase_d"/>
</dbReference>
<dbReference type="Proteomes" id="UP000018439">
    <property type="component" value="Chromosome"/>
</dbReference>
<dbReference type="Pfam" id="PF01048">
    <property type="entry name" value="PNP_UDP_1"/>
    <property type="match status" value="1"/>
</dbReference>
<dbReference type="EMBL" id="CM001167">
    <property type="protein sequence ID" value="EGJ71063.1"/>
    <property type="molecule type" value="Genomic_DNA"/>
</dbReference>
<dbReference type="HOGENOM" id="CLU_107471_0_0_10"/>
<sequence length="191" mass="21589">MEDKRILVTFAVPEELVDIKWSGVECFYLRTGIGKMKSTFHLSQAIDGFQPDLVLNIGTAGSIQHKEGDVFYCTQFVDRDLEKVKHLGLSYRVDMTVPLLEKQFAQTWYNEGTCNTGYCFVTDDTQLEGDVIDMEAFAQAWVCEQKGIPFVSIKYITDVVGKNSVKVWKEKLTEAKAGLNKYIHETLGGVK</sequence>
<dbReference type="GO" id="GO:0019284">
    <property type="term" value="P:L-methionine salvage from S-adenosylmethionine"/>
    <property type="evidence" value="ECO:0007669"/>
    <property type="project" value="TreeGrafter"/>
</dbReference>
<dbReference type="PANTHER" id="PTHR46832">
    <property type="entry name" value="5'-METHYLTHIOADENOSINE/S-ADENOSYLHOMOCYSTEINE NUCLEOSIDASE"/>
    <property type="match status" value="1"/>
</dbReference>
<proteinExistence type="predicted"/>
<dbReference type="eggNOG" id="COG0775">
    <property type="taxonomic scope" value="Bacteria"/>
</dbReference>
<gene>
    <name evidence="2" type="ORF">Bcop_0850</name>
</gene>
<dbReference type="AlphaFoldDB" id="F3ZTH3"/>
<name>F3ZTH3_9BACE</name>
<accession>F3ZTH3</accession>
<evidence type="ECO:0000313" key="3">
    <source>
        <dbReference type="Proteomes" id="UP000018439"/>
    </source>
</evidence>
<dbReference type="GO" id="GO:0008782">
    <property type="term" value="F:adenosylhomocysteine nucleosidase activity"/>
    <property type="evidence" value="ECO:0007669"/>
    <property type="project" value="TreeGrafter"/>
</dbReference>
<dbReference type="STRING" id="679937.Bcop_0850"/>
<dbReference type="GO" id="GO:0008930">
    <property type="term" value="F:methylthioadenosine nucleosidase activity"/>
    <property type="evidence" value="ECO:0007669"/>
    <property type="project" value="TreeGrafter"/>
</dbReference>
<dbReference type="PANTHER" id="PTHR46832:SF1">
    <property type="entry name" value="5'-METHYLTHIOADENOSINE_S-ADENOSYLHOMOCYSTEINE NUCLEOSIDASE"/>
    <property type="match status" value="1"/>
</dbReference>
<dbReference type="InterPro" id="IPR035994">
    <property type="entry name" value="Nucleoside_phosphorylase_sf"/>
</dbReference>
<keyword evidence="3" id="KW-1185">Reference proteome</keyword>
<dbReference type="OrthoDB" id="997641at2"/>
<reference evidence="2 3" key="1">
    <citation type="journal article" date="2011" name="Stand. Genomic Sci.">
        <title>Non-contiguous finished genome sequence of Bacteroides coprosuis type strain (PC139).</title>
        <authorList>
            <person name="Land M."/>
            <person name="Held B."/>
            <person name="Gronow S."/>
            <person name="Abt B."/>
            <person name="Lucas S."/>
            <person name="Del Rio T.G."/>
            <person name="Nolan M."/>
            <person name="Tice H."/>
            <person name="Cheng J.F."/>
            <person name="Pitluck S."/>
            <person name="Liolios K."/>
            <person name="Pagani I."/>
            <person name="Ivanova N."/>
            <person name="Mavromatis K."/>
            <person name="Mikhailova N."/>
            <person name="Pati A."/>
            <person name="Tapia R."/>
            <person name="Han C."/>
            <person name="Goodwin L."/>
            <person name="Chen A."/>
            <person name="Palaniappan K."/>
            <person name="Hauser L."/>
            <person name="Brambilla E.M."/>
            <person name="Rohde M."/>
            <person name="Goker M."/>
            <person name="Detter J.C."/>
            <person name="Woyke T."/>
            <person name="Bristow J."/>
            <person name="Eisen J.A."/>
            <person name="Markowitz V."/>
            <person name="Hugenholtz P."/>
            <person name="Kyrpides N.C."/>
            <person name="Klenk H.P."/>
            <person name="Lapidus A."/>
        </authorList>
    </citation>
    <scope>NUCLEOTIDE SEQUENCE</scope>
    <source>
        <strain evidence="2 3">DSM 18011</strain>
    </source>
</reference>
<organism evidence="2 3">
    <name type="scientific">Bacteroides coprosuis DSM 18011</name>
    <dbReference type="NCBI Taxonomy" id="679937"/>
    <lineage>
        <taxon>Bacteria</taxon>
        <taxon>Pseudomonadati</taxon>
        <taxon>Bacteroidota</taxon>
        <taxon>Bacteroidia</taxon>
        <taxon>Bacteroidales</taxon>
        <taxon>Bacteroidaceae</taxon>
        <taxon>Bacteroides</taxon>
    </lineage>
</organism>
<evidence type="ECO:0000313" key="2">
    <source>
        <dbReference type="EMBL" id="EGJ71063.1"/>
    </source>
</evidence>
<dbReference type="GO" id="GO:0009116">
    <property type="term" value="P:nucleoside metabolic process"/>
    <property type="evidence" value="ECO:0007669"/>
    <property type="project" value="InterPro"/>
</dbReference>
<feature type="domain" description="Nucleoside phosphorylase" evidence="1">
    <location>
        <begin position="20"/>
        <end position="173"/>
    </location>
</feature>
<dbReference type="SUPFAM" id="SSF53167">
    <property type="entry name" value="Purine and uridine phosphorylases"/>
    <property type="match status" value="1"/>
</dbReference>
<protein>
    <submittedName>
        <fullName evidence="2">Purine or other phosphorylase family 1</fullName>
    </submittedName>
</protein>
<dbReference type="Gene3D" id="3.40.50.1580">
    <property type="entry name" value="Nucleoside phosphorylase domain"/>
    <property type="match status" value="1"/>
</dbReference>
<evidence type="ECO:0000259" key="1">
    <source>
        <dbReference type="Pfam" id="PF01048"/>
    </source>
</evidence>